<dbReference type="Pfam" id="PF07949">
    <property type="entry name" value="YbbR"/>
    <property type="match status" value="1"/>
</dbReference>
<name>A0A0Q4B0R7_9BACT</name>
<protein>
    <recommendedName>
        <fullName evidence="3">YbbR-like domain-containing protein</fullName>
    </recommendedName>
</protein>
<dbReference type="EMBL" id="LIIK01000019">
    <property type="protein sequence ID" value="KQM08863.1"/>
    <property type="molecule type" value="Genomic_DNA"/>
</dbReference>
<dbReference type="PANTHER" id="PTHR37804">
    <property type="entry name" value="CDAA REGULATORY PROTEIN CDAR"/>
    <property type="match status" value="1"/>
</dbReference>
<proteinExistence type="predicted"/>
<evidence type="ECO:0000313" key="2">
    <source>
        <dbReference type="Proteomes" id="UP000054172"/>
    </source>
</evidence>
<dbReference type="Proteomes" id="UP000054172">
    <property type="component" value="Unassembled WGS sequence"/>
</dbReference>
<keyword evidence="2" id="KW-1185">Reference proteome</keyword>
<evidence type="ECO:0000313" key="1">
    <source>
        <dbReference type="EMBL" id="KQM08863.1"/>
    </source>
</evidence>
<gene>
    <name evidence="1" type="ORF">AL399_05000</name>
</gene>
<dbReference type="InterPro" id="IPR012505">
    <property type="entry name" value="YbbR"/>
</dbReference>
<dbReference type="AlphaFoldDB" id="A0A0Q4B0R7"/>
<dbReference type="PANTHER" id="PTHR37804:SF1">
    <property type="entry name" value="CDAA REGULATORY PROTEIN CDAR"/>
    <property type="match status" value="1"/>
</dbReference>
<reference evidence="1" key="1">
    <citation type="submission" date="2015-08" db="EMBL/GenBank/DDBJ databases">
        <title>Candidatus Bacteriodes Periocalifornicus.</title>
        <authorList>
            <person name="McLean J.S."/>
            <person name="Kelley S."/>
        </authorList>
    </citation>
    <scope>NUCLEOTIDE SEQUENCE [LARGE SCALE GENOMIC DNA]</scope>
    <source>
        <strain evidence="1">12B</strain>
    </source>
</reference>
<dbReference type="PATRIC" id="fig|1702214.3.peg.2011"/>
<evidence type="ECO:0008006" key="3">
    <source>
        <dbReference type="Google" id="ProtNLM"/>
    </source>
</evidence>
<organism evidence="1 2">
    <name type="scientific">Candidatus [Bacteroides] periocalifornicus</name>
    <dbReference type="NCBI Taxonomy" id="1702214"/>
    <lineage>
        <taxon>Bacteria</taxon>
        <taxon>Pseudomonadati</taxon>
        <taxon>Bacteroidota</taxon>
    </lineage>
</organism>
<comment type="caution">
    <text evidence="1">The sequence shown here is derived from an EMBL/GenBank/DDBJ whole genome shotgun (WGS) entry which is preliminary data.</text>
</comment>
<dbReference type="InterPro" id="IPR053154">
    <property type="entry name" value="c-di-AMP_regulator"/>
</dbReference>
<dbReference type="STRING" id="1702214.AL399_05000"/>
<sequence>MGSEADLGSTGSVVGYMRRLRERAVRLWKGAFQLQRRSGKIGVFLICTAVAGGLWYLSKLNHEYTVDVWLPIGLVNNPPGKLLVGERHREIQLRVSGHGYTLLKVKRFRTELSLDLRSLWPYFTYDTGGMATFRGQQLSALINRQLPSGIQLDQLLTDSLRFQFSEQMSRRVPVESHLRYSVDELSMQTGPVRLNPDSVTVSGPRATLLNIGSLPTEEVDVGLLRSTYEGVVALRHPNDVDVMPEQVRVTVPTAQYTEKVLTVPVVLEGLPDSLVATLLPASVKLTCRVPIAYYDSLTSSSMRLSVRYSSVELNIPLRVEVQQQPSWVQQVDFDPKSVSVFVERRP</sequence>
<dbReference type="Gene3D" id="2.170.120.40">
    <property type="entry name" value="YbbR-like domain"/>
    <property type="match status" value="1"/>
</dbReference>
<accession>A0A0Q4B0R7</accession>
<dbReference type="Gene3D" id="2.170.120.30">
    <property type="match status" value="1"/>
</dbReference>